<name>A0A645A6H3_9ZZZZ</name>
<feature type="transmembrane region" description="Helical" evidence="1">
    <location>
        <begin position="80"/>
        <end position="99"/>
    </location>
</feature>
<comment type="caution">
    <text evidence="2">The sequence shown here is derived from an EMBL/GenBank/DDBJ whole genome shotgun (WGS) entry which is preliminary data.</text>
</comment>
<gene>
    <name evidence="2" type="ORF">SDC9_95418</name>
</gene>
<protein>
    <submittedName>
        <fullName evidence="2">Uncharacterized protein</fullName>
    </submittedName>
</protein>
<feature type="transmembrane region" description="Helical" evidence="1">
    <location>
        <begin position="28"/>
        <end position="50"/>
    </location>
</feature>
<dbReference type="AlphaFoldDB" id="A0A645A6H3"/>
<proteinExistence type="predicted"/>
<organism evidence="2">
    <name type="scientific">bioreactor metagenome</name>
    <dbReference type="NCBI Taxonomy" id="1076179"/>
    <lineage>
        <taxon>unclassified sequences</taxon>
        <taxon>metagenomes</taxon>
        <taxon>ecological metagenomes</taxon>
    </lineage>
</organism>
<keyword evidence="1" id="KW-1133">Transmembrane helix</keyword>
<sequence length="104" mass="10956">MKIIGSGGAGGASPSPLKYKGYGEFTKSLLYTFIHVLYARAVLGLILTTIESSLPAGISVGLYKTVKVVSALPINSTLNIFKTFSASVALFFITIVLVVESKPT</sequence>
<keyword evidence="1" id="KW-0472">Membrane</keyword>
<reference evidence="2" key="1">
    <citation type="submission" date="2019-08" db="EMBL/GenBank/DDBJ databases">
        <authorList>
            <person name="Kucharzyk K."/>
            <person name="Murdoch R.W."/>
            <person name="Higgins S."/>
            <person name="Loffler F."/>
        </authorList>
    </citation>
    <scope>NUCLEOTIDE SEQUENCE</scope>
</reference>
<keyword evidence="1" id="KW-0812">Transmembrane</keyword>
<accession>A0A645A6H3</accession>
<evidence type="ECO:0000313" key="2">
    <source>
        <dbReference type="EMBL" id="MPM48692.1"/>
    </source>
</evidence>
<dbReference type="EMBL" id="VSSQ01012208">
    <property type="protein sequence ID" value="MPM48692.1"/>
    <property type="molecule type" value="Genomic_DNA"/>
</dbReference>
<evidence type="ECO:0000256" key="1">
    <source>
        <dbReference type="SAM" id="Phobius"/>
    </source>
</evidence>